<evidence type="ECO:0000256" key="1">
    <source>
        <dbReference type="ARBA" id="ARBA00006723"/>
    </source>
</evidence>
<protein>
    <recommendedName>
        <fullName evidence="3">4-oxalocrotonate tautomerase-like domain-containing protein</fullName>
    </recommendedName>
</protein>
<keyword evidence="2" id="KW-0413">Isomerase</keyword>
<sequence>MPIIQVQMLEGRSKDVKNNLLKEMNEVVCRILDVSPNQVRILLNEYSEENWSIGGISKADLSKNK</sequence>
<comment type="similarity">
    <text evidence="1">Belongs to the 4-oxalocrotonate tautomerase family.</text>
</comment>
<dbReference type="Gene3D" id="3.30.429.10">
    <property type="entry name" value="Macrophage Migration Inhibitory Factor"/>
    <property type="match status" value="1"/>
</dbReference>
<dbReference type="EMBL" id="BMHB01000001">
    <property type="protein sequence ID" value="GGI12055.1"/>
    <property type="molecule type" value="Genomic_DNA"/>
</dbReference>
<evidence type="ECO:0000256" key="2">
    <source>
        <dbReference type="ARBA" id="ARBA00023235"/>
    </source>
</evidence>
<proteinExistence type="inferred from homology"/>
<evidence type="ECO:0000313" key="5">
    <source>
        <dbReference type="Proteomes" id="UP000626244"/>
    </source>
</evidence>
<comment type="caution">
    <text evidence="4">The sequence shown here is derived from an EMBL/GenBank/DDBJ whole genome shotgun (WGS) entry which is preliminary data.</text>
</comment>
<dbReference type="InterPro" id="IPR004370">
    <property type="entry name" value="4-OT-like_dom"/>
</dbReference>
<dbReference type="OrthoDB" id="9804765at2"/>
<dbReference type="Pfam" id="PF01361">
    <property type="entry name" value="Tautomerase"/>
    <property type="match status" value="1"/>
</dbReference>
<accession>A0A8J3ADW3</accession>
<evidence type="ECO:0000259" key="3">
    <source>
        <dbReference type="Pfam" id="PF01361"/>
    </source>
</evidence>
<dbReference type="PANTHER" id="PTHR35530:SF1">
    <property type="entry name" value="2-HYDROXYMUCONATE TAUTOMERASE"/>
    <property type="match status" value="1"/>
</dbReference>
<reference evidence="5" key="1">
    <citation type="journal article" date="2019" name="Int. J. Syst. Evol. Microbiol.">
        <title>The Global Catalogue of Microorganisms (GCM) 10K type strain sequencing project: providing services to taxonomists for standard genome sequencing and annotation.</title>
        <authorList>
            <consortium name="The Broad Institute Genomics Platform"/>
            <consortium name="The Broad Institute Genome Sequencing Center for Infectious Disease"/>
            <person name="Wu L."/>
            <person name="Ma J."/>
        </authorList>
    </citation>
    <scope>NUCLEOTIDE SEQUENCE [LARGE SCALE GENOMIC DNA]</scope>
    <source>
        <strain evidence="5">CGMCC 1.14993</strain>
    </source>
</reference>
<dbReference type="AlphaFoldDB" id="A0A8J3ADW3"/>
<gene>
    <name evidence="4" type="ORF">GCM10007380_10940</name>
</gene>
<dbReference type="InterPro" id="IPR014347">
    <property type="entry name" value="Tautomerase/MIF_sf"/>
</dbReference>
<feature type="domain" description="4-oxalocrotonate tautomerase-like" evidence="3">
    <location>
        <begin position="2"/>
        <end position="60"/>
    </location>
</feature>
<dbReference type="Proteomes" id="UP000626244">
    <property type="component" value="Unassembled WGS sequence"/>
</dbReference>
<keyword evidence="5" id="KW-1185">Reference proteome</keyword>
<dbReference type="PANTHER" id="PTHR35530">
    <property type="entry name" value="TAUTOMERASE-RELATED"/>
    <property type="match status" value="1"/>
</dbReference>
<organism evidence="4 5">
    <name type="scientific">Gottfriedia solisilvae</name>
    <dbReference type="NCBI Taxonomy" id="1516104"/>
    <lineage>
        <taxon>Bacteria</taxon>
        <taxon>Bacillati</taxon>
        <taxon>Bacillota</taxon>
        <taxon>Bacilli</taxon>
        <taxon>Bacillales</taxon>
        <taxon>Bacillaceae</taxon>
        <taxon>Gottfriedia</taxon>
    </lineage>
</organism>
<dbReference type="SUPFAM" id="SSF55331">
    <property type="entry name" value="Tautomerase/MIF"/>
    <property type="match status" value="1"/>
</dbReference>
<dbReference type="RefSeq" id="WP_087999310.1">
    <property type="nucleotide sequence ID" value="NZ_BMHB01000001.1"/>
</dbReference>
<name>A0A8J3ADW3_9BACI</name>
<dbReference type="GO" id="GO:0016853">
    <property type="term" value="F:isomerase activity"/>
    <property type="evidence" value="ECO:0007669"/>
    <property type="project" value="UniProtKB-KW"/>
</dbReference>
<evidence type="ECO:0000313" key="4">
    <source>
        <dbReference type="EMBL" id="GGI12055.1"/>
    </source>
</evidence>